<evidence type="ECO:0000256" key="4">
    <source>
        <dbReference type="ARBA" id="ARBA00023172"/>
    </source>
</evidence>
<evidence type="ECO:0000256" key="5">
    <source>
        <dbReference type="PROSITE-ProRule" id="PRU01248"/>
    </source>
</evidence>
<dbReference type="PANTHER" id="PTHR30629:SF2">
    <property type="entry name" value="PROPHAGE INTEGRASE INTS-RELATED"/>
    <property type="match status" value="1"/>
</dbReference>
<dbReference type="InterPro" id="IPR044068">
    <property type="entry name" value="CB"/>
</dbReference>
<feature type="domain" description="Core-binding (CB)" evidence="7">
    <location>
        <begin position="62"/>
        <end position="141"/>
    </location>
</feature>
<sequence length="377" mass="44478">MNIKSYRDKNGDLRYKFNAYLGTDDVTGKEIRTNRSGFTSKKQAELAYANLRNENLRRKKNPTFKEIGENWLELYSKTVKYSSYQRTKSLFNSHIYPFIGNKPLKSITTAMLQELTNRKSKELASFSKINAQIKRVFDYAISRDIVDYNPALSVIYPITNVNSVDRYESIEFWEKDELKEFLAACKKDLDLMWFCYFWILSYTGMRKSELQALEWADIDFKRRTISINKSLSVYKDNKKFISSTKTKNSTRIITIDSMTIKLLLEWKQKQSEIYKKTVIKGKTQKYVFTDKSLELTSHNAPRKRFLRVLKNNDLRKIRLHSLRHTHASLCFEAGMDIKDVQHRLGHSNIETTLNIYVHISKIKERKSISKFEDFMSD</sequence>
<dbReference type="InterPro" id="IPR028259">
    <property type="entry name" value="AP2-like_int_N"/>
</dbReference>
<dbReference type="InterPro" id="IPR004107">
    <property type="entry name" value="Integrase_SAM-like_N"/>
</dbReference>
<name>A0ABS7T0J3_9FIRM</name>
<evidence type="ECO:0000313" key="9">
    <source>
        <dbReference type="Proteomes" id="UP000734271"/>
    </source>
</evidence>
<dbReference type="Gene3D" id="1.10.443.10">
    <property type="entry name" value="Intergrase catalytic core"/>
    <property type="match status" value="1"/>
</dbReference>
<dbReference type="PROSITE" id="PS51900">
    <property type="entry name" value="CB"/>
    <property type="match status" value="1"/>
</dbReference>
<dbReference type="RefSeq" id="WP_223420248.1">
    <property type="nucleotide sequence ID" value="NZ_JAIPME010000002.1"/>
</dbReference>
<dbReference type="Proteomes" id="UP000734271">
    <property type="component" value="Unassembled WGS sequence"/>
</dbReference>
<comment type="similarity">
    <text evidence="1">Belongs to the 'phage' integrase family.</text>
</comment>
<gene>
    <name evidence="8" type="ORF">K8P03_08415</name>
</gene>
<dbReference type="Pfam" id="PF00589">
    <property type="entry name" value="Phage_integrase"/>
    <property type="match status" value="1"/>
</dbReference>
<dbReference type="InterPro" id="IPR013762">
    <property type="entry name" value="Integrase-like_cat_sf"/>
</dbReference>
<dbReference type="InterPro" id="IPR011010">
    <property type="entry name" value="DNA_brk_join_enz"/>
</dbReference>
<keyword evidence="9" id="KW-1185">Reference proteome</keyword>
<evidence type="ECO:0000259" key="6">
    <source>
        <dbReference type="PROSITE" id="PS51898"/>
    </source>
</evidence>
<dbReference type="Pfam" id="PF14659">
    <property type="entry name" value="Phage_int_SAM_3"/>
    <property type="match status" value="1"/>
</dbReference>
<evidence type="ECO:0000256" key="1">
    <source>
        <dbReference type="ARBA" id="ARBA00008857"/>
    </source>
</evidence>
<reference evidence="8 9" key="1">
    <citation type="submission" date="2021-08" db="EMBL/GenBank/DDBJ databases">
        <title>FDA dAtabase for Regulatory Grade micrObial Sequences (FDA-ARGOS): Supporting development and validation of Infectious Disease Dx tests.</title>
        <authorList>
            <person name="Sproer C."/>
            <person name="Gronow S."/>
            <person name="Severitt S."/>
            <person name="Schroder I."/>
            <person name="Tallon L."/>
            <person name="Sadzewicz L."/>
            <person name="Zhao X."/>
            <person name="Boylan J."/>
            <person name="Ott S."/>
            <person name="Bowen H."/>
            <person name="Vavikolanu K."/>
            <person name="Hazen T."/>
            <person name="Aluvathingal J."/>
            <person name="Nadendla S."/>
            <person name="Lowell S."/>
            <person name="Myers T."/>
            <person name="Yan Y."/>
            <person name="Sichtig H."/>
        </authorList>
    </citation>
    <scope>NUCLEOTIDE SEQUENCE [LARGE SCALE GENOMIC DNA]</scope>
    <source>
        <strain evidence="8 9">FDAARGOS_1460</strain>
    </source>
</reference>
<dbReference type="PROSITE" id="PS51898">
    <property type="entry name" value="TYR_RECOMBINASE"/>
    <property type="match status" value="1"/>
</dbReference>
<dbReference type="InterPro" id="IPR050808">
    <property type="entry name" value="Phage_Integrase"/>
</dbReference>
<protein>
    <submittedName>
        <fullName evidence="8">Site-specific integrase</fullName>
    </submittedName>
</protein>
<feature type="domain" description="Tyr recombinase" evidence="6">
    <location>
        <begin position="168"/>
        <end position="369"/>
    </location>
</feature>
<dbReference type="CDD" id="cd01189">
    <property type="entry name" value="INT_ICEBs1_C_like"/>
    <property type="match status" value="1"/>
</dbReference>
<dbReference type="SUPFAM" id="SSF56349">
    <property type="entry name" value="DNA breaking-rejoining enzymes"/>
    <property type="match status" value="1"/>
</dbReference>
<dbReference type="EMBL" id="JAIPME010000002">
    <property type="protein sequence ID" value="MBZ2387303.1"/>
    <property type="molecule type" value="Genomic_DNA"/>
</dbReference>
<evidence type="ECO:0000256" key="3">
    <source>
        <dbReference type="ARBA" id="ARBA00023125"/>
    </source>
</evidence>
<proteinExistence type="inferred from homology"/>
<accession>A0ABS7T0J3</accession>
<evidence type="ECO:0000256" key="2">
    <source>
        <dbReference type="ARBA" id="ARBA00022908"/>
    </source>
</evidence>
<dbReference type="InterPro" id="IPR010998">
    <property type="entry name" value="Integrase_recombinase_N"/>
</dbReference>
<dbReference type="Gene3D" id="1.10.150.130">
    <property type="match status" value="1"/>
</dbReference>
<evidence type="ECO:0000313" key="8">
    <source>
        <dbReference type="EMBL" id="MBZ2387303.1"/>
    </source>
</evidence>
<evidence type="ECO:0000259" key="7">
    <source>
        <dbReference type="PROSITE" id="PS51900"/>
    </source>
</evidence>
<organism evidence="8 9">
    <name type="scientific">Anaerococcus murdochii</name>
    <dbReference type="NCBI Taxonomy" id="411577"/>
    <lineage>
        <taxon>Bacteria</taxon>
        <taxon>Bacillati</taxon>
        <taxon>Bacillota</taxon>
        <taxon>Tissierellia</taxon>
        <taxon>Tissierellales</taxon>
        <taxon>Peptoniphilaceae</taxon>
        <taxon>Anaerococcus</taxon>
    </lineage>
</organism>
<comment type="caution">
    <text evidence="8">The sequence shown here is derived from an EMBL/GenBank/DDBJ whole genome shotgun (WGS) entry which is preliminary data.</text>
</comment>
<dbReference type="PANTHER" id="PTHR30629">
    <property type="entry name" value="PROPHAGE INTEGRASE"/>
    <property type="match status" value="1"/>
</dbReference>
<keyword evidence="4" id="KW-0233">DNA recombination</keyword>
<dbReference type="InterPro" id="IPR002104">
    <property type="entry name" value="Integrase_catalytic"/>
</dbReference>
<keyword evidence="3 5" id="KW-0238">DNA-binding</keyword>
<keyword evidence="2" id="KW-0229">DNA integration</keyword>
<dbReference type="Pfam" id="PF14657">
    <property type="entry name" value="Arm-DNA-bind_4"/>
    <property type="match status" value="1"/>
</dbReference>